<organism evidence="2">
    <name type="scientific">Fagus sylvatica</name>
    <name type="common">Beechnut</name>
    <dbReference type="NCBI Taxonomy" id="28930"/>
    <lineage>
        <taxon>Eukaryota</taxon>
        <taxon>Viridiplantae</taxon>
        <taxon>Streptophyta</taxon>
        <taxon>Embryophyta</taxon>
        <taxon>Tracheophyta</taxon>
        <taxon>Spermatophyta</taxon>
        <taxon>Magnoliopsida</taxon>
        <taxon>eudicotyledons</taxon>
        <taxon>Gunneridae</taxon>
        <taxon>Pentapetalae</taxon>
        <taxon>rosids</taxon>
        <taxon>fabids</taxon>
        <taxon>Fagales</taxon>
        <taxon>Fagaceae</taxon>
        <taxon>Fagus</taxon>
    </lineage>
</organism>
<proteinExistence type="predicted"/>
<dbReference type="EMBL" id="OIVN01006108">
    <property type="protein sequence ID" value="SPD25229.1"/>
    <property type="molecule type" value="Genomic_DNA"/>
</dbReference>
<dbReference type="AlphaFoldDB" id="A0A2N9IM93"/>
<feature type="region of interest" description="Disordered" evidence="1">
    <location>
        <begin position="49"/>
        <end position="88"/>
    </location>
</feature>
<name>A0A2N9IM93_FAGSY</name>
<gene>
    <name evidence="2" type="ORF">FSB_LOCUS53111</name>
</gene>
<reference evidence="2" key="1">
    <citation type="submission" date="2018-02" db="EMBL/GenBank/DDBJ databases">
        <authorList>
            <person name="Cohen D.B."/>
            <person name="Kent A.D."/>
        </authorList>
    </citation>
    <scope>NUCLEOTIDE SEQUENCE</scope>
</reference>
<evidence type="ECO:0000313" key="2">
    <source>
        <dbReference type="EMBL" id="SPD25229.1"/>
    </source>
</evidence>
<feature type="region of interest" description="Disordered" evidence="1">
    <location>
        <begin position="1"/>
        <end position="31"/>
    </location>
</feature>
<protein>
    <submittedName>
        <fullName evidence="2">Uncharacterized protein</fullName>
    </submittedName>
</protein>
<evidence type="ECO:0000256" key="1">
    <source>
        <dbReference type="SAM" id="MobiDB-lite"/>
    </source>
</evidence>
<sequence>MAPFNITLTEKRSTAIPKGRQRQQHKNGNVDAALRPILRNLNISFTLPLKRGPSVVPPPPKKRAGDNVSVHYMGTRSKSSRNANEYDEEVDEVKKDLIKMYTSKELPVIIEGIEESQRELELVRQGLCALQKELRSSSQP</sequence>
<accession>A0A2N9IM93</accession>